<feature type="compositionally biased region" description="Polar residues" evidence="1">
    <location>
        <begin position="1255"/>
        <end position="1275"/>
    </location>
</feature>
<feature type="region of interest" description="Disordered" evidence="1">
    <location>
        <begin position="1464"/>
        <end position="1570"/>
    </location>
</feature>
<feature type="compositionally biased region" description="Low complexity" evidence="1">
    <location>
        <begin position="315"/>
        <end position="325"/>
    </location>
</feature>
<evidence type="ECO:0000256" key="1">
    <source>
        <dbReference type="SAM" id="MobiDB-lite"/>
    </source>
</evidence>
<dbReference type="OMA" id="FYPIRGD"/>
<dbReference type="STRING" id="184922.A8BN04"/>
<feature type="compositionally biased region" description="Polar residues" evidence="1">
    <location>
        <begin position="1542"/>
        <end position="1558"/>
    </location>
</feature>
<dbReference type="PANTHER" id="PTHR23280:SF21">
    <property type="entry name" value="PROTEIN 4.1 HOMOLOG"/>
    <property type="match status" value="1"/>
</dbReference>
<feature type="compositionally biased region" description="Basic and acidic residues" evidence="1">
    <location>
        <begin position="419"/>
        <end position="447"/>
    </location>
</feature>
<feature type="compositionally biased region" description="Low complexity" evidence="1">
    <location>
        <begin position="862"/>
        <end position="878"/>
    </location>
</feature>
<dbReference type="RefSeq" id="XP_001705999.1">
    <property type="nucleotide sequence ID" value="XM_001705947.1"/>
</dbReference>
<dbReference type="KEGG" id="gla:GL50803_0096570"/>
<feature type="compositionally biased region" description="Basic residues" evidence="1">
    <location>
        <begin position="392"/>
        <end position="407"/>
    </location>
</feature>
<dbReference type="EMBL" id="AACB03000001">
    <property type="protein sequence ID" value="KAE8305574.1"/>
    <property type="molecule type" value="Genomic_DNA"/>
</dbReference>
<dbReference type="Proteomes" id="UP000001548">
    <property type="component" value="Unassembled WGS sequence"/>
</dbReference>
<evidence type="ECO:0000313" key="2">
    <source>
        <dbReference type="EMBL" id="KAE8305574.1"/>
    </source>
</evidence>
<feature type="region of interest" description="Disordered" evidence="1">
    <location>
        <begin position="1253"/>
        <end position="1308"/>
    </location>
</feature>
<dbReference type="VEuPathDB" id="GiardiaDB:GL50803_96570"/>
<feature type="region of interest" description="Disordered" evidence="1">
    <location>
        <begin position="736"/>
        <end position="791"/>
    </location>
</feature>
<dbReference type="HOGENOM" id="CLU_243323_0_0_1"/>
<feature type="region of interest" description="Disordered" evidence="1">
    <location>
        <begin position="1337"/>
        <end position="1411"/>
    </location>
</feature>
<feature type="compositionally biased region" description="Basic and acidic residues" evidence="1">
    <location>
        <begin position="291"/>
        <end position="302"/>
    </location>
</feature>
<feature type="compositionally biased region" description="Polar residues" evidence="1">
    <location>
        <begin position="1292"/>
        <end position="1308"/>
    </location>
</feature>
<feature type="compositionally biased region" description="Basic residues" evidence="1">
    <location>
        <begin position="277"/>
        <end position="290"/>
    </location>
</feature>
<feature type="region of interest" description="Disordered" evidence="1">
    <location>
        <begin position="860"/>
        <end position="880"/>
    </location>
</feature>
<feature type="region of interest" description="Disordered" evidence="1">
    <location>
        <begin position="814"/>
        <end position="838"/>
    </location>
</feature>
<proteinExistence type="predicted"/>
<feature type="compositionally biased region" description="Low complexity" evidence="1">
    <location>
        <begin position="747"/>
        <end position="764"/>
    </location>
</feature>
<gene>
    <name evidence="2" type="ORF">GL50803_0096570</name>
</gene>
<name>A8BN04_GIAIC</name>
<feature type="compositionally biased region" description="Low complexity" evidence="1">
    <location>
        <begin position="1398"/>
        <end position="1410"/>
    </location>
</feature>
<organism evidence="2 3">
    <name type="scientific">Giardia intestinalis (strain ATCC 50803 / WB clone C6)</name>
    <name type="common">Giardia lamblia</name>
    <dbReference type="NCBI Taxonomy" id="184922"/>
    <lineage>
        <taxon>Eukaryota</taxon>
        <taxon>Metamonada</taxon>
        <taxon>Diplomonadida</taxon>
        <taxon>Hexamitidae</taxon>
        <taxon>Giardiinae</taxon>
        <taxon>Giardia</taxon>
    </lineage>
</organism>
<feature type="compositionally biased region" description="Pro residues" evidence="1">
    <location>
        <begin position="1469"/>
        <end position="1479"/>
    </location>
</feature>
<feature type="region of interest" description="Disordered" evidence="1">
    <location>
        <begin position="346"/>
        <end position="473"/>
    </location>
</feature>
<feature type="compositionally biased region" description="Polar residues" evidence="1">
    <location>
        <begin position="450"/>
        <end position="473"/>
    </location>
</feature>
<feature type="compositionally biased region" description="Polar residues" evidence="1">
    <location>
        <begin position="1375"/>
        <end position="1391"/>
    </location>
</feature>
<feature type="region of interest" description="Disordered" evidence="1">
    <location>
        <begin position="1189"/>
        <end position="1219"/>
    </location>
</feature>
<protein>
    <submittedName>
        <fullName evidence="2">Uncharacterized protein</fullName>
    </submittedName>
</protein>
<feature type="compositionally biased region" description="Low complexity" evidence="1">
    <location>
        <begin position="1276"/>
        <end position="1291"/>
    </location>
</feature>
<dbReference type="PANTHER" id="PTHR23280">
    <property type="entry name" value="4.1 G PROTEIN"/>
    <property type="match status" value="1"/>
</dbReference>
<keyword evidence="3" id="KW-1185">Reference proteome</keyword>
<feature type="compositionally biased region" description="Polar residues" evidence="1">
    <location>
        <begin position="367"/>
        <end position="382"/>
    </location>
</feature>
<feature type="region of interest" description="Disordered" evidence="1">
    <location>
        <begin position="1597"/>
        <end position="1627"/>
    </location>
</feature>
<comment type="caution">
    <text evidence="2">The sequence shown here is derived from an EMBL/GenBank/DDBJ whole genome shotgun (WGS) entry which is preliminary data.</text>
</comment>
<feature type="compositionally biased region" description="Polar residues" evidence="1">
    <location>
        <begin position="765"/>
        <end position="786"/>
    </location>
</feature>
<feature type="region of interest" description="Disordered" evidence="1">
    <location>
        <begin position="271"/>
        <end position="325"/>
    </location>
</feature>
<feature type="compositionally biased region" description="Polar residues" evidence="1">
    <location>
        <begin position="1600"/>
        <end position="1627"/>
    </location>
</feature>
<feature type="compositionally biased region" description="Polar residues" evidence="1">
    <location>
        <begin position="1337"/>
        <end position="1351"/>
    </location>
</feature>
<dbReference type="GeneID" id="5698884"/>
<sequence length="1627" mass="175436">MSGSDNRRLQSEVTKLVRILQELGYPARSLGPLQDNLLPPNRFEFTSLALLTLIRWLETDSLPIYTSFLCEYVVDPRTIPDQTVIYLMYNALIDILHYEPKLSAEAFLDKIGGTITGELRDLHYYRVRTVRIFAKLLHDLQLRWIRHSSERMRGTDGFIVLLPPSLKPQMPYVAQRWTSHPAVIMHQPENAAYRGIVSETPADMPRIHRAPSFPGLQPHYYPDPAHNASHQINHLVDITRNAVAAHSHPSSFDVAVGMDKLPGDIQRRLHSQFSSQSRKHKRHHSSRSSSRKNELARREARTRSSQAGRHRRRASSTSSTSVYSYSSSYSSTKYYDDSDAYSTYSDSVVEEADEERRTTSRKRSHSQGRMSTRTNHKVSSSQRRSKRESTSHSKRSRGQSARHRRRPSSATRSRSAKSKPADKVHSDSFIAKDAHQRSIYEPKEKPLSPRNLNASNQASVNVPSGHQTLNTGMDSKSQEEYMSDRELLLQLGRATAKKYVTSGGEFYDTTRQTPTSLQQMSEFPASNSDPTQLHVDLSRYSVKDKSILANTAIDNADLQINHLNAVPLPPRAGPFSAGPPTLPAVPVTSSYPPSCHPSINPVYNEPSYNIQAACPATPLYINPQRETGAESVGTSAANMPTYNFPKDGVYVPGYPYIVPTEFGDAPSREPYSDAEASALPASFVMAQRHVESTPIMSNGQDLRPLLDKHPDPMMEYMIEAEIRRAESDPRQLEEINNLAQEDNYRKSVTSRTTTLPLPSTSTSVALNSDHPTSVPATSLPTPSYSGSAHMGRIDSRTNELLPAPSVTNSNTVVSARDGASSLPPPTTTNSGISTAPLRYPTSTTVETLDDYTGLVKHALQNTPSTAPSHPTTSGSHTSQSFYDNLTSYSGKELSSSFRERINKLTRESSSTPETASVSAREAIPTRTVASLNNRILVTNGLPGVSSTPTATAAVPLMVNKYGQVQVNPDIVFPEIPASERHKPEYRAAIEAEALRQTHAIVPDTAKYHSVGDLTEDDLKKSGIAYIRESSTTSGSSSIPECVIGHLVGGGSRSTLSMTKPTVNIEAPEVALQETLTAGDKSFHKTSRQDYPDPYSVPKPFNNLPTANVSAVPSTSRSLYTHSVSIPESIPLGGNIKTAIEAITDRVEHVQSELTAATAATAAIIGSHNGVGGSSSSSASVASIRQPYDLSKTSTGARGSRRDDTPVTSGPRGDSVLSSMNTMSTKSVRFAGQDTTDSHDLSEHLSSVRDDFLNLEQVSKSPSDRVSTSMHQMTKESSSTTLPLPSTNTTNPEKTLTSNLPVASSTSQNHSYDIDSKQALIESAQSLGRTASALQRLQASGVSHSTPATSSPKEYIGRRFDSTPETTGGSLPPPESASSVSNPIGTVMSGTGSVLIPPSSTTNTGATGSSARPNLYLPSLGQSTEMISSVENPNLVLNNSTLVLSDGIANSLGRRLNAEMHTEPKHHIPQYPPMGPPASNVPPAIDKAADELGAKPGATSQTSIISGSAGGSGTSKSSGGSGSSTNTIKHLSHGLSDDANGLGTLSVNAHRTSTESPPSNGLEASRIPLSGSRLRELKAQGEKLIRAANEIETAFVPPYLNQGSSTGTTVIGPSSLGSTSANNTTYSS</sequence>
<evidence type="ECO:0000313" key="3">
    <source>
        <dbReference type="Proteomes" id="UP000001548"/>
    </source>
</evidence>
<feature type="compositionally biased region" description="Low complexity" evidence="1">
    <location>
        <begin position="1496"/>
        <end position="1506"/>
    </location>
</feature>
<accession>A8BN04</accession>
<reference evidence="2 3" key="1">
    <citation type="journal article" date="2007" name="Science">
        <title>Genomic minimalism in the early diverging intestinal parasite Giardia lamblia.</title>
        <authorList>
            <person name="Morrison H.G."/>
            <person name="McArthur A.G."/>
            <person name="Gillin F.D."/>
            <person name="Aley S.B."/>
            <person name="Adam R.D."/>
            <person name="Olsen G.J."/>
            <person name="Best A.A."/>
            <person name="Cande W.Z."/>
            <person name="Chen F."/>
            <person name="Cipriano M.J."/>
            <person name="Davids B.J."/>
            <person name="Dawson S.C."/>
            <person name="Elmendorf H.G."/>
            <person name="Hehl A.B."/>
            <person name="Holder M.E."/>
            <person name="Huse S.M."/>
            <person name="Kim U.U."/>
            <person name="Lasek-Nesselquist E."/>
            <person name="Manning G."/>
            <person name="Nigam A."/>
            <person name="Nixon J.E."/>
            <person name="Palm D."/>
            <person name="Passamaneck N.E."/>
            <person name="Prabhu A."/>
            <person name="Reich C.I."/>
            <person name="Reiner D.S."/>
            <person name="Samuelson J."/>
            <person name="Svard S.G."/>
            <person name="Sogin M.L."/>
        </authorList>
    </citation>
    <scope>NUCLEOTIDE SEQUENCE [LARGE SCALE GENOMIC DNA]</scope>
    <source>
        <strain evidence="2 3">WB C6</strain>
    </source>
</reference>